<organism evidence="2 3">
    <name type="scientific">Fragilariopsis cylindrus CCMP1102</name>
    <dbReference type="NCBI Taxonomy" id="635003"/>
    <lineage>
        <taxon>Eukaryota</taxon>
        <taxon>Sar</taxon>
        <taxon>Stramenopiles</taxon>
        <taxon>Ochrophyta</taxon>
        <taxon>Bacillariophyta</taxon>
        <taxon>Bacillariophyceae</taxon>
        <taxon>Bacillariophycidae</taxon>
        <taxon>Bacillariales</taxon>
        <taxon>Bacillariaceae</taxon>
        <taxon>Fragilariopsis</taxon>
    </lineage>
</organism>
<gene>
    <name evidence="2" type="ORF">FRACYDRAFT_269358</name>
</gene>
<feature type="compositionally biased region" description="Acidic residues" evidence="1">
    <location>
        <begin position="115"/>
        <end position="128"/>
    </location>
</feature>
<protein>
    <submittedName>
        <fullName evidence="2">Uncharacterized protein</fullName>
    </submittedName>
</protein>
<dbReference type="EMBL" id="KV784359">
    <property type="protein sequence ID" value="OEU15436.1"/>
    <property type="molecule type" value="Genomic_DNA"/>
</dbReference>
<feature type="region of interest" description="Disordered" evidence="1">
    <location>
        <begin position="1"/>
        <end position="139"/>
    </location>
</feature>
<sequence length="234" mass="25739">MMWKPGSSKPMKGLDSSALTPNKSLSTTTEGGGTTPSSSSSADKKRLSGSTMNMRFMKRRKDATISNIFKTKENKEKRKSDAAGADASDNQDSNKNNDSSVFQQLQHEEEKVVDMDVDDNNDNNDDDHDSTSSSLDDENFYGQATSVDMFGMEAAIIGRRSFRGFNPAVERIWKDSKACLTENSSSSDIGNNNHKLSDEELLLRYKDSANTSGADSGGRIAIGNLDKKKKKKRR</sequence>
<dbReference type="PANTHER" id="PTHR13582:SF0">
    <property type="entry name" value="M-PHASE PHOSPHOPROTEIN 6"/>
    <property type="match status" value="1"/>
</dbReference>
<name>A0A1E7FBB3_9STRA</name>
<keyword evidence="3" id="KW-1185">Reference proteome</keyword>
<dbReference type="OrthoDB" id="48842at2759"/>
<dbReference type="InterPro" id="IPR019324">
    <property type="entry name" value="MPP6"/>
</dbReference>
<dbReference type="Proteomes" id="UP000095751">
    <property type="component" value="Unassembled WGS sequence"/>
</dbReference>
<evidence type="ECO:0000256" key="1">
    <source>
        <dbReference type="SAM" id="MobiDB-lite"/>
    </source>
</evidence>
<dbReference type="Pfam" id="PF10175">
    <property type="entry name" value="MPP6"/>
    <property type="match status" value="1"/>
</dbReference>
<dbReference type="KEGG" id="fcy:FRACYDRAFT_269358"/>
<proteinExistence type="predicted"/>
<dbReference type="PANTHER" id="PTHR13582">
    <property type="entry name" value="M-PHASE PHOSPHOPROTEIN 6"/>
    <property type="match status" value="1"/>
</dbReference>
<dbReference type="GO" id="GO:0000460">
    <property type="term" value="P:maturation of 5.8S rRNA"/>
    <property type="evidence" value="ECO:0007669"/>
    <property type="project" value="TreeGrafter"/>
</dbReference>
<reference evidence="2 3" key="1">
    <citation type="submission" date="2016-09" db="EMBL/GenBank/DDBJ databases">
        <title>Extensive genetic diversity and differential bi-allelic expression allows diatom success in the polar Southern Ocean.</title>
        <authorList>
            <consortium name="DOE Joint Genome Institute"/>
            <person name="Mock T."/>
            <person name="Otillar R.P."/>
            <person name="Strauss J."/>
            <person name="Dupont C."/>
            <person name="Frickenhaus S."/>
            <person name="Maumus F."/>
            <person name="Mcmullan M."/>
            <person name="Sanges R."/>
            <person name="Schmutz J."/>
            <person name="Toseland A."/>
            <person name="Valas R."/>
            <person name="Veluchamy A."/>
            <person name="Ward B.J."/>
            <person name="Allen A."/>
            <person name="Barry K."/>
            <person name="Falciatore A."/>
            <person name="Ferrante M."/>
            <person name="Fortunato A.E."/>
            <person name="Gloeckner G."/>
            <person name="Gruber A."/>
            <person name="Hipkin R."/>
            <person name="Janech M."/>
            <person name="Kroth P."/>
            <person name="Leese F."/>
            <person name="Lindquist E."/>
            <person name="Lyon B.R."/>
            <person name="Martin J."/>
            <person name="Mayer C."/>
            <person name="Parker M."/>
            <person name="Quesneville H."/>
            <person name="Raymond J."/>
            <person name="Uhlig C."/>
            <person name="Valentin K.U."/>
            <person name="Worden A.Z."/>
            <person name="Armbrust E.V."/>
            <person name="Bowler C."/>
            <person name="Green B."/>
            <person name="Moulton V."/>
            <person name="Van Oosterhout C."/>
            <person name="Grigoriev I."/>
        </authorList>
    </citation>
    <scope>NUCLEOTIDE SEQUENCE [LARGE SCALE GENOMIC DNA]</scope>
    <source>
        <strain evidence="2 3">CCMP1102</strain>
    </source>
</reference>
<feature type="compositionally biased region" description="Low complexity" evidence="1">
    <location>
        <begin position="24"/>
        <end position="41"/>
    </location>
</feature>
<evidence type="ECO:0000313" key="2">
    <source>
        <dbReference type="EMBL" id="OEU15436.1"/>
    </source>
</evidence>
<dbReference type="AlphaFoldDB" id="A0A1E7FBB3"/>
<feature type="region of interest" description="Disordered" evidence="1">
    <location>
        <begin position="209"/>
        <end position="234"/>
    </location>
</feature>
<evidence type="ECO:0000313" key="3">
    <source>
        <dbReference type="Proteomes" id="UP000095751"/>
    </source>
</evidence>
<feature type="compositionally biased region" description="Low complexity" evidence="1">
    <location>
        <begin position="86"/>
        <end position="100"/>
    </location>
</feature>
<feature type="compositionally biased region" description="Basic and acidic residues" evidence="1">
    <location>
        <begin position="70"/>
        <end position="81"/>
    </location>
</feature>
<accession>A0A1E7FBB3</accession>
<dbReference type="InParanoid" id="A0A1E7FBB3"/>